<dbReference type="Proteomes" id="UP001638806">
    <property type="component" value="Unassembled WGS sequence"/>
</dbReference>
<organism evidence="1 2">
    <name type="scientific">Purpureocillium lilacinum</name>
    <name type="common">Paecilomyces lilacinus</name>
    <dbReference type="NCBI Taxonomy" id="33203"/>
    <lineage>
        <taxon>Eukaryota</taxon>
        <taxon>Fungi</taxon>
        <taxon>Dikarya</taxon>
        <taxon>Ascomycota</taxon>
        <taxon>Pezizomycotina</taxon>
        <taxon>Sordariomycetes</taxon>
        <taxon>Hypocreomycetidae</taxon>
        <taxon>Hypocreales</taxon>
        <taxon>Ophiocordycipitaceae</taxon>
        <taxon>Purpureocillium</taxon>
    </lineage>
</organism>
<gene>
    <name evidence="1" type="ORF">ACCO45_002399</name>
</gene>
<reference evidence="1" key="1">
    <citation type="submission" date="2024-12" db="EMBL/GenBank/DDBJ databases">
        <title>Comparative genomics and development of molecular markers within Purpureocillium lilacinum and among Purpureocillium species.</title>
        <authorList>
            <person name="Yeh Z.-Y."/>
            <person name="Ni N.-T."/>
            <person name="Lo P.-H."/>
            <person name="Mushyakhwo K."/>
            <person name="Lin C.-F."/>
            <person name="Nai Y.-S."/>
        </authorList>
    </citation>
    <scope>NUCLEOTIDE SEQUENCE</scope>
    <source>
        <strain evidence="1">NCHU-NPUST-175</strain>
    </source>
</reference>
<accession>A0ACC4E9T5</accession>
<sequence length="228" mass="24144">MKSAREQQSCSWQQALPAMAKAGQAREQGWSAGKQAGKDGERAGCPAACLTAVGERGDCCDGPDKARTQRPLHAASCKCAVCGHGWPTAGAGSGGETMRCEAMQVTREAPGFWTRVWIRAAQHDSIAERRATAGVPHWAARGRDAVARSGHCWALRELIVAAPLKVEQTRSVQSNFYGSDTKAPDGPSVSINRPHDSIGQHADNELGSDMLAKAAARKAEDDRGDLAA</sequence>
<evidence type="ECO:0000313" key="2">
    <source>
        <dbReference type="Proteomes" id="UP001638806"/>
    </source>
</evidence>
<evidence type="ECO:0000313" key="1">
    <source>
        <dbReference type="EMBL" id="KAL3965395.1"/>
    </source>
</evidence>
<proteinExistence type="predicted"/>
<dbReference type="EMBL" id="JBGNUJ010000002">
    <property type="protein sequence ID" value="KAL3965395.1"/>
    <property type="molecule type" value="Genomic_DNA"/>
</dbReference>
<comment type="caution">
    <text evidence="1">The sequence shown here is derived from an EMBL/GenBank/DDBJ whole genome shotgun (WGS) entry which is preliminary data.</text>
</comment>
<protein>
    <submittedName>
        <fullName evidence="1">Uncharacterized protein</fullName>
    </submittedName>
</protein>
<keyword evidence="2" id="KW-1185">Reference proteome</keyword>
<name>A0ACC4E9T5_PURLI</name>